<dbReference type="FunFam" id="3.20.20.210:FF:000008">
    <property type="entry name" value="Uroporphyrinogen decarboxylase"/>
    <property type="match status" value="1"/>
</dbReference>
<keyword evidence="10 14" id="KW-0627">Porphyrin biosynthesis</keyword>
<comment type="subunit">
    <text evidence="4">Homodimer.</text>
</comment>
<dbReference type="PROSITE" id="PS00906">
    <property type="entry name" value="UROD_1"/>
    <property type="match status" value="1"/>
</dbReference>
<protein>
    <recommendedName>
        <fullName evidence="6 14">Uroporphyrinogen decarboxylase</fullName>
        <ecNumber evidence="5 14">4.1.1.37</ecNumber>
    </recommendedName>
</protein>
<dbReference type="InterPro" id="IPR038071">
    <property type="entry name" value="UROD/MetE-like_sf"/>
</dbReference>
<dbReference type="CDD" id="cd00717">
    <property type="entry name" value="URO-D"/>
    <property type="match status" value="1"/>
</dbReference>
<feature type="domain" description="Uroporphyrinogen decarboxylase (URO-D)" evidence="17">
    <location>
        <begin position="165"/>
        <end position="181"/>
    </location>
</feature>
<comment type="caution">
    <text evidence="18">The sequence shown here is derived from an EMBL/GenBank/DDBJ whole genome shotgun (WGS) entry which is preliminary data.</text>
</comment>
<dbReference type="HAMAP" id="MF_00218">
    <property type="entry name" value="URO_D"/>
    <property type="match status" value="1"/>
</dbReference>
<dbReference type="GO" id="GO:0005829">
    <property type="term" value="C:cytosol"/>
    <property type="evidence" value="ECO:0007669"/>
    <property type="project" value="UniProtKB-SubCell"/>
</dbReference>
<comment type="similarity">
    <text evidence="3 15">Belongs to the uroporphyrinogen decarboxylase family.</text>
</comment>
<dbReference type="Gene3D" id="3.20.20.210">
    <property type="match status" value="1"/>
</dbReference>
<evidence type="ECO:0000256" key="1">
    <source>
        <dbReference type="ARBA" id="ARBA00004514"/>
    </source>
</evidence>
<evidence type="ECO:0000256" key="8">
    <source>
        <dbReference type="ARBA" id="ARBA00022793"/>
    </source>
</evidence>
<dbReference type="InterPro" id="IPR000257">
    <property type="entry name" value="Uroporphyrinogen_deCOase"/>
</dbReference>
<proteinExistence type="inferred from homology"/>
<dbReference type="PROSITE" id="PS00907">
    <property type="entry name" value="UROD_2"/>
    <property type="match status" value="1"/>
</dbReference>
<evidence type="ECO:0000313" key="19">
    <source>
        <dbReference type="Proteomes" id="UP000186922"/>
    </source>
</evidence>
<dbReference type="EC" id="4.1.1.37" evidence="5 14"/>
<dbReference type="EMBL" id="BDGG01000001">
    <property type="protein sequence ID" value="GAU90611.1"/>
    <property type="molecule type" value="Genomic_DNA"/>
</dbReference>
<evidence type="ECO:0000256" key="13">
    <source>
        <dbReference type="ARBA" id="ARBA00048411"/>
    </source>
</evidence>
<evidence type="ECO:0000256" key="10">
    <source>
        <dbReference type="ARBA" id="ARBA00023244"/>
    </source>
</evidence>
<dbReference type="InterPro" id="IPR006361">
    <property type="entry name" value="Uroporphyrinogen_deCO2ase_HemE"/>
</dbReference>
<sequence>MENSTDKASDELTANSTAVDWSIFPPMKNDLILRAAFGERVERIPVWIMRQAGRYLPEFREARAEHDFFRVVETPELACKVTLQPIDRFPLDASIIFSDILVVPQALGMEVLMVPGKGPTFPQPLAVPADLDKLRPDVDVNQALGYVMKAITLTRQRLEGRVPLIGFSGAPWTLLSYMIEGGGSNTQSRAKKWLYVYPEAAKKLLGMLTRVIGDYLVAQVEAGAQMLQVFESHGGYLTKELFMEFAYPYLAEIRQNVKDRLEKKGFRIPMVIFGKDCHYVTKEICSLGYEVVGLDWTIDPAGVRQMDSSFTLQGNLDPCALYSPPEQLRQLTRQMVDKFGPQRYIANLGHGIYPDMDPDNVKVFIDAVHSYPLQ</sequence>
<evidence type="ECO:0000256" key="12">
    <source>
        <dbReference type="ARBA" id="ARBA00047341"/>
    </source>
</evidence>
<evidence type="ECO:0000256" key="15">
    <source>
        <dbReference type="RuleBase" id="RU004169"/>
    </source>
</evidence>
<accession>A0A1D1UMF0</accession>
<evidence type="ECO:0000256" key="2">
    <source>
        <dbReference type="ARBA" id="ARBA00004804"/>
    </source>
</evidence>
<evidence type="ECO:0000256" key="3">
    <source>
        <dbReference type="ARBA" id="ARBA00009935"/>
    </source>
</evidence>
<feature type="domain" description="Uroporphyrinogen decarboxylase (URO-D)" evidence="16">
    <location>
        <begin position="45"/>
        <end position="54"/>
    </location>
</feature>
<organism evidence="18 19">
    <name type="scientific">Ramazzottius varieornatus</name>
    <name type="common">Water bear</name>
    <name type="synonym">Tardigrade</name>
    <dbReference type="NCBI Taxonomy" id="947166"/>
    <lineage>
        <taxon>Eukaryota</taxon>
        <taxon>Metazoa</taxon>
        <taxon>Ecdysozoa</taxon>
        <taxon>Tardigrada</taxon>
        <taxon>Eutardigrada</taxon>
        <taxon>Parachela</taxon>
        <taxon>Hypsibioidea</taxon>
        <taxon>Ramazzottiidae</taxon>
        <taxon>Ramazzottius</taxon>
    </lineage>
</organism>
<comment type="function">
    <text evidence="11">Catalyzes the sequential decarboxylation of the four acetate side chains of uroporphyrinogen to form coproporphyrinogen and participates in the fifth step in the heme biosynthetic pathway. Isomer I or isomer III of uroporphyrinogen may serve as substrate, but only coproporphyrinogen III can ultimately be converted to heme. In vitro also decarboxylates pentacarboxylate porphyrinogen I.</text>
</comment>
<dbReference type="PANTHER" id="PTHR21091">
    <property type="entry name" value="METHYLTETRAHYDROFOLATE:HOMOCYSTEINE METHYLTRANSFERASE RELATED"/>
    <property type="match status" value="1"/>
</dbReference>
<comment type="catalytic activity">
    <reaction evidence="13">
        <text>uroporphyrinogen III + 4 H(+) = coproporphyrinogen III + 4 CO2</text>
        <dbReference type="Rhea" id="RHEA:19865"/>
        <dbReference type="ChEBI" id="CHEBI:15378"/>
        <dbReference type="ChEBI" id="CHEBI:16526"/>
        <dbReference type="ChEBI" id="CHEBI:57308"/>
        <dbReference type="ChEBI" id="CHEBI:57309"/>
        <dbReference type="EC" id="4.1.1.37"/>
    </reaction>
    <physiologicalReaction direction="left-to-right" evidence="13">
        <dbReference type="Rhea" id="RHEA:19866"/>
    </physiologicalReaction>
</comment>
<dbReference type="SUPFAM" id="SSF51726">
    <property type="entry name" value="UROD/MetE-like"/>
    <property type="match status" value="1"/>
</dbReference>
<comment type="pathway">
    <text evidence="2 14">Porphyrin-containing compound metabolism; protoporphyrin-IX biosynthesis; coproporphyrinogen-III from 5-aminolevulinate: step 4/4.</text>
</comment>
<dbReference type="GO" id="GO:0004853">
    <property type="term" value="F:uroporphyrinogen decarboxylase activity"/>
    <property type="evidence" value="ECO:0007669"/>
    <property type="project" value="UniProtKB-EC"/>
</dbReference>
<keyword evidence="9 14" id="KW-0456">Lyase</keyword>
<comment type="catalytic activity">
    <reaction evidence="12">
        <text>uroporphyrinogen I + 4 H(+) = coproporphyrinogen I + 4 CO2</text>
        <dbReference type="Rhea" id="RHEA:31239"/>
        <dbReference type="ChEBI" id="CHEBI:15378"/>
        <dbReference type="ChEBI" id="CHEBI:16526"/>
        <dbReference type="ChEBI" id="CHEBI:62626"/>
        <dbReference type="ChEBI" id="CHEBI:62631"/>
    </reaction>
    <physiologicalReaction direction="left-to-right" evidence="12">
        <dbReference type="Rhea" id="RHEA:31240"/>
    </physiologicalReaction>
</comment>
<dbReference type="Pfam" id="PF01208">
    <property type="entry name" value="URO-D"/>
    <property type="match status" value="1"/>
</dbReference>
<evidence type="ECO:0000256" key="7">
    <source>
        <dbReference type="ARBA" id="ARBA00022490"/>
    </source>
</evidence>
<dbReference type="UniPathway" id="UPA00251">
    <property type="reaction ID" value="UER00321"/>
</dbReference>
<evidence type="ECO:0000256" key="14">
    <source>
        <dbReference type="RuleBase" id="RU000554"/>
    </source>
</evidence>
<evidence type="ECO:0000313" key="18">
    <source>
        <dbReference type="EMBL" id="GAU90611.1"/>
    </source>
</evidence>
<name>A0A1D1UMF0_RAMVA</name>
<evidence type="ECO:0000259" key="17">
    <source>
        <dbReference type="PROSITE" id="PS00907"/>
    </source>
</evidence>
<evidence type="ECO:0000256" key="9">
    <source>
        <dbReference type="ARBA" id="ARBA00023239"/>
    </source>
</evidence>
<dbReference type="AlphaFoldDB" id="A0A1D1UMF0"/>
<evidence type="ECO:0000256" key="11">
    <source>
        <dbReference type="ARBA" id="ARBA00045708"/>
    </source>
</evidence>
<dbReference type="GO" id="GO:0006782">
    <property type="term" value="P:protoporphyrinogen IX biosynthetic process"/>
    <property type="evidence" value="ECO:0007669"/>
    <property type="project" value="UniProtKB-UniPathway"/>
</dbReference>
<gene>
    <name evidence="18" type="primary">RvY_03004-1</name>
    <name evidence="18" type="synonym">RvY_03004.1</name>
    <name evidence="18" type="ORF">RvY_03004</name>
</gene>
<evidence type="ECO:0000256" key="6">
    <source>
        <dbReference type="ARBA" id="ARBA00014308"/>
    </source>
</evidence>
<evidence type="ECO:0000259" key="16">
    <source>
        <dbReference type="PROSITE" id="PS00906"/>
    </source>
</evidence>
<dbReference type="OrthoDB" id="339900at2759"/>
<dbReference type="PANTHER" id="PTHR21091:SF169">
    <property type="entry name" value="UROPORPHYRINOGEN DECARBOXYLASE"/>
    <property type="match status" value="1"/>
</dbReference>
<dbReference type="Proteomes" id="UP000186922">
    <property type="component" value="Unassembled WGS sequence"/>
</dbReference>
<evidence type="ECO:0000256" key="5">
    <source>
        <dbReference type="ARBA" id="ARBA00012288"/>
    </source>
</evidence>
<keyword evidence="19" id="KW-1185">Reference proteome</keyword>
<reference evidence="18 19" key="1">
    <citation type="journal article" date="2016" name="Nat. Commun.">
        <title>Extremotolerant tardigrade genome and improved radiotolerance of human cultured cells by tardigrade-unique protein.</title>
        <authorList>
            <person name="Hashimoto T."/>
            <person name="Horikawa D.D."/>
            <person name="Saito Y."/>
            <person name="Kuwahara H."/>
            <person name="Kozuka-Hata H."/>
            <person name="Shin-I T."/>
            <person name="Minakuchi Y."/>
            <person name="Ohishi K."/>
            <person name="Motoyama A."/>
            <person name="Aizu T."/>
            <person name="Enomoto A."/>
            <person name="Kondo K."/>
            <person name="Tanaka S."/>
            <person name="Hara Y."/>
            <person name="Koshikawa S."/>
            <person name="Sagara H."/>
            <person name="Miura T."/>
            <person name="Yokobori S."/>
            <person name="Miyagawa K."/>
            <person name="Suzuki Y."/>
            <person name="Kubo T."/>
            <person name="Oyama M."/>
            <person name="Kohara Y."/>
            <person name="Fujiyama A."/>
            <person name="Arakawa K."/>
            <person name="Katayama T."/>
            <person name="Toyoda A."/>
            <person name="Kunieda T."/>
        </authorList>
    </citation>
    <scope>NUCLEOTIDE SEQUENCE [LARGE SCALE GENOMIC DNA]</scope>
    <source>
        <strain evidence="18 19">YOKOZUNA-1</strain>
    </source>
</reference>
<keyword evidence="7" id="KW-0963">Cytoplasm</keyword>
<evidence type="ECO:0000256" key="4">
    <source>
        <dbReference type="ARBA" id="ARBA00011738"/>
    </source>
</evidence>
<keyword evidence="8 14" id="KW-0210">Decarboxylase</keyword>
<comment type="subcellular location">
    <subcellularLocation>
        <location evidence="1">Cytoplasm</location>
        <location evidence="1">Cytosol</location>
    </subcellularLocation>
</comment>
<dbReference type="NCBIfam" id="TIGR01464">
    <property type="entry name" value="hemE"/>
    <property type="match status" value="1"/>
</dbReference>
<dbReference type="STRING" id="947166.A0A1D1UMF0"/>